<dbReference type="InterPro" id="IPR011024">
    <property type="entry name" value="G_crystallin-like"/>
</dbReference>
<comment type="caution">
    <text evidence="4">The sequence shown here is derived from an EMBL/GenBank/DDBJ whole genome shotgun (WGS) entry which is preliminary data.</text>
</comment>
<feature type="domain" description="Interleukin-4 inducing immunoglobulin-binding" evidence="3">
    <location>
        <begin position="53"/>
        <end position="139"/>
    </location>
</feature>
<dbReference type="Gene3D" id="2.60.20.10">
    <property type="entry name" value="Crystallins"/>
    <property type="match status" value="1"/>
</dbReference>
<proteinExistence type="predicted"/>
<gene>
    <name evidence="4" type="ORF">CRM22_005023</name>
</gene>
<organism evidence="4 5">
    <name type="scientific">Opisthorchis felineus</name>
    <dbReference type="NCBI Taxonomy" id="147828"/>
    <lineage>
        <taxon>Eukaryota</taxon>
        <taxon>Metazoa</taxon>
        <taxon>Spiralia</taxon>
        <taxon>Lophotrochozoa</taxon>
        <taxon>Platyhelminthes</taxon>
        <taxon>Trematoda</taxon>
        <taxon>Digenea</taxon>
        <taxon>Opisthorchiida</taxon>
        <taxon>Opisthorchiata</taxon>
        <taxon>Opisthorchiidae</taxon>
        <taxon>Opisthorchis</taxon>
    </lineage>
</organism>
<evidence type="ECO:0000256" key="2">
    <source>
        <dbReference type="SAM" id="SignalP"/>
    </source>
</evidence>
<evidence type="ECO:0000313" key="5">
    <source>
        <dbReference type="Proteomes" id="UP000308267"/>
    </source>
</evidence>
<protein>
    <recommendedName>
        <fullName evidence="3">Interleukin-4 inducing immunoglobulin-binding domain-containing protein</fullName>
    </recommendedName>
</protein>
<sequence>MFCLLFVLVCITGGLEWNVHAAETTSKTHLSTTSGEPSAHLLQGFANQGALTCPRLYTDRGFRGQWSDMCSSNEYPLYEVIFNTNSICVPSGQWWNQQTVWILFEEPQFEGSYVVLSPGDCIRGLKRFLNTVGSILKCAATSSNLVCTFPPRPWRQFVPQSESTITAQARNIAASSRQLGRKKSGRQSSLGQQSGQQQDPQTKFGSGNLDSVKKGGVDWKGRDE</sequence>
<evidence type="ECO:0000313" key="4">
    <source>
        <dbReference type="EMBL" id="TGZ67014.1"/>
    </source>
</evidence>
<feature type="compositionally biased region" description="Basic and acidic residues" evidence="1">
    <location>
        <begin position="211"/>
        <end position="224"/>
    </location>
</feature>
<dbReference type="Proteomes" id="UP000308267">
    <property type="component" value="Unassembled WGS sequence"/>
</dbReference>
<feature type="compositionally biased region" description="Polar residues" evidence="1">
    <location>
        <begin position="199"/>
        <end position="209"/>
    </location>
</feature>
<dbReference type="OrthoDB" id="6240918at2759"/>
<feature type="compositionally biased region" description="Low complexity" evidence="1">
    <location>
        <begin position="186"/>
        <end position="198"/>
    </location>
</feature>
<dbReference type="SUPFAM" id="SSF49695">
    <property type="entry name" value="gamma-Crystallin-like"/>
    <property type="match status" value="1"/>
</dbReference>
<keyword evidence="2" id="KW-0732">Signal</keyword>
<evidence type="ECO:0000259" key="3">
    <source>
        <dbReference type="Pfam" id="PF18258"/>
    </source>
</evidence>
<name>A0A4V3SF46_OPIFE</name>
<dbReference type="AlphaFoldDB" id="A0A4V3SF46"/>
<dbReference type="InterPro" id="IPR041305">
    <property type="entry name" value="IL4_i_Ig"/>
</dbReference>
<evidence type="ECO:0000256" key="1">
    <source>
        <dbReference type="SAM" id="MobiDB-lite"/>
    </source>
</evidence>
<accession>A0A4V3SF46</accession>
<feature type="chain" id="PRO_5020256928" description="Interleukin-4 inducing immunoglobulin-binding domain-containing protein" evidence="2">
    <location>
        <begin position="22"/>
        <end position="224"/>
    </location>
</feature>
<dbReference type="EMBL" id="SJOL01006431">
    <property type="protein sequence ID" value="TGZ67014.1"/>
    <property type="molecule type" value="Genomic_DNA"/>
</dbReference>
<feature type="signal peptide" evidence="2">
    <location>
        <begin position="1"/>
        <end position="21"/>
    </location>
</feature>
<feature type="region of interest" description="Disordered" evidence="1">
    <location>
        <begin position="174"/>
        <end position="224"/>
    </location>
</feature>
<dbReference type="Pfam" id="PF18258">
    <property type="entry name" value="IL4_i_Ig"/>
    <property type="match status" value="1"/>
</dbReference>
<reference evidence="4 5" key="1">
    <citation type="journal article" date="2019" name="BMC Genomics">
        <title>New insights from Opisthorchis felineus genome: update on genomics of the epidemiologically important liver flukes.</title>
        <authorList>
            <person name="Ershov N.I."/>
            <person name="Mordvinov V.A."/>
            <person name="Prokhortchouk E.B."/>
            <person name="Pakharukova M.Y."/>
            <person name="Gunbin K.V."/>
            <person name="Ustyantsev K."/>
            <person name="Genaev M.A."/>
            <person name="Blinov A.G."/>
            <person name="Mazur A."/>
            <person name="Boulygina E."/>
            <person name="Tsygankova S."/>
            <person name="Khrameeva E."/>
            <person name="Chekanov N."/>
            <person name="Fan G."/>
            <person name="Xiao A."/>
            <person name="Zhang H."/>
            <person name="Xu X."/>
            <person name="Yang H."/>
            <person name="Solovyev V."/>
            <person name="Lee S.M."/>
            <person name="Liu X."/>
            <person name="Afonnikov D.A."/>
            <person name="Skryabin K.G."/>
        </authorList>
    </citation>
    <scope>NUCLEOTIDE SEQUENCE [LARGE SCALE GENOMIC DNA]</scope>
    <source>
        <strain evidence="4">AK-0245</strain>
        <tissue evidence="4">Whole organism</tissue>
    </source>
</reference>
<keyword evidence="5" id="KW-1185">Reference proteome</keyword>